<organism evidence="3 4">
    <name type="scientific">Vitreoscilla stercoraria</name>
    <dbReference type="NCBI Taxonomy" id="61"/>
    <lineage>
        <taxon>Bacteria</taxon>
        <taxon>Pseudomonadati</taxon>
        <taxon>Pseudomonadota</taxon>
        <taxon>Betaproteobacteria</taxon>
        <taxon>Neisseriales</taxon>
        <taxon>Neisseriaceae</taxon>
        <taxon>Vitreoscilla</taxon>
    </lineage>
</organism>
<dbReference type="Proteomes" id="UP000832034">
    <property type="component" value="Chromosome"/>
</dbReference>
<dbReference type="Pfam" id="PF04972">
    <property type="entry name" value="BON"/>
    <property type="match status" value="2"/>
</dbReference>
<gene>
    <name evidence="3" type="ORF">LVJ81_12090</name>
</gene>
<dbReference type="PROSITE" id="PS50914">
    <property type="entry name" value="BON"/>
    <property type="match status" value="1"/>
</dbReference>
<evidence type="ECO:0000313" key="4">
    <source>
        <dbReference type="Proteomes" id="UP000832034"/>
    </source>
</evidence>
<evidence type="ECO:0000256" key="1">
    <source>
        <dbReference type="SAM" id="SignalP"/>
    </source>
</evidence>
<proteinExistence type="predicted"/>
<dbReference type="InterPro" id="IPR007055">
    <property type="entry name" value="BON_dom"/>
</dbReference>
<sequence>MKKTLAAVLIGVSLTQALSGCAALAVGGLAVGGLSILDRRATGAQADDQVIELQVVNNITTYLHNQYPVNVYNNVKVISYNRAVLLVGVVADQAAKDTAERIARSQLAVNRVYNHITIGEERSMNVAQDVWMTSKIRTMLLNPKGYNPNHVKVTTFNGVTYAQGVLTPEEQAAINQQISTTLGVQKLVTLYETFVPTVQTQ</sequence>
<accession>A0ABY4E9B6</accession>
<feature type="domain" description="BON" evidence="2">
    <location>
        <begin position="51"/>
        <end position="120"/>
    </location>
</feature>
<reference evidence="3" key="1">
    <citation type="submission" date="2021-12" db="EMBL/GenBank/DDBJ databases">
        <authorList>
            <person name="Veyrier F.J."/>
        </authorList>
    </citation>
    <scope>NUCLEOTIDE SEQUENCE</scope>
    <source>
        <strain evidence="3">SAG 1488-6</strain>
    </source>
</reference>
<dbReference type="RefSeq" id="WP_019959340.1">
    <property type="nucleotide sequence ID" value="NZ_CP091512.1"/>
</dbReference>
<feature type="chain" id="PRO_5047390050" evidence="1">
    <location>
        <begin position="20"/>
        <end position="201"/>
    </location>
</feature>
<dbReference type="PANTHER" id="PTHR34606">
    <property type="entry name" value="BON DOMAIN-CONTAINING PROTEIN"/>
    <property type="match status" value="1"/>
</dbReference>
<reference evidence="3" key="2">
    <citation type="journal article" date="2022" name="Res Sq">
        <title>Evolution of multicellular longitudinally dividing oral cavity symbionts (Neisseriaceae).</title>
        <authorList>
            <person name="Nyongesa S."/>
            <person name="Weber P."/>
            <person name="Bernet E."/>
            <person name="Pullido F."/>
            <person name="Nieckarz M."/>
            <person name="Delaby M."/>
            <person name="Nieves C."/>
            <person name="Viehboeck T."/>
            <person name="Krause N."/>
            <person name="Rivera-Millot A."/>
            <person name="Nakamura A."/>
            <person name="Vischer N."/>
            <person name="VanNieuwenhze M."/>
            <person name="Brun Y."/>
            <person name="Cava F."/>
            <person name="Bulgheresi S."/>
            <person name="Veyrier F."/>
        </authorList>
    </citation>
    <scope>NUCLEOTIDE SEQUENCE</scope>
    <source>
        <strain evidence="3">SAG 1488-6</strain>
    </source>
</reference>
<feature type="signal peptide" evidence="1">
    <location>
        <begin position="1"/>
        <end position="19"/>
    </location>
</feature>
<protein>
    <submittedName>
        <fullName evidence="3">BON domain-containing protein</fullName>
    </submittedName>
</protein>
<keyword evidence="1" id="KW-0732">Signal</keyword>
<name>A0ABY4E9B6_VITST</name>
<evidence type="ECO:0000259" key="2">
    <source>
        <dbReference type="PROSITE" id="PS50914"/>
    </source>
</evidence>
<evidence type="ECO:0000313" key="3">
    <source>
        <dbReference type="EMBL" id="UOO92336.1"/>
    </source>
</evidence>
<keyword evidence="4" id="KW-1185">Reference proteome</keyword>
<dbReference type="InterPro" id="IPR051686">
    <property type="entry name" value="Lipoprotein_DolP"/>
</dbReference>
<dbReference type="EMBL" id="CP091512">
    <property type="protein sequence ID" value="UOO92336.1"/>
    <property type="molecule type" value="Genomic_DNA"/>
</dbReference>
<dbReference type="PANTHER" id="PTHR34606:SF15">
    <property type="entry name" value="BON DOMAIN-CONTAINING PROTEIN"/>
    <property type="match status" value="1"/>
</dbReference>
<dbReference type="PROSITE" id="PS51257">
    <property type="entry name" value="PROKAR_LIPOPROTEIN"/>
    <property type="match status" value="1"/>
</dbReference>